<evidence type="ECO:0000313" key="12">
    <source>
        <dbReference type="Proteomes" id="UP000027186"/>
    </source>
</evidence>
<proteinExistence type="inferred from homology"/>
<dbReference type="InterPro" id="IPR018485">
    <property type="entry name" value="FGGY_C"/>
</dbReference>
<feature type="active site" description="Proton acceptor" evidence="6">
    <location>
        <position position="236"/>
    </location>
</feature>
<keyword evidence="2 6" id="KW-0808">Transferase</keyword>
<evidence type="ECO:0000256" key="1">
    <source>
        <dbReference type="ARBA" id="ARBA00009156"/>
    </source>
</evidence>
<dbReference type="GO" id="GO:0005524">
    <property type="term" value="F:ATP binding"/>
    <property type="evidence" value="ECO:0007669"/>
    <property type="project" value="UniProtKB-UniRule"/>
</dbReference>
<evidence type="ECO:0000256" key="3">
    <source>
        <dbReference type="ARBA" id="ARBA00022741"/>
    </source>
</evidence>
<comment type="function">
    <text evidence="6">Catalyzes the phosphorylation of D-xylulose to D-xylulose 5-phosphate.</text>
</comment>
<evidence type="ECO:0000256" key="4">
    <source>
        <dbReference type="ARBA" id="ARBA00022777"/>
    </source>
</evidence>
<dbReference type="OrthoDB" id="9805576at2"/>
<dbReference type="PIRSF" id="PIRSF000538">
    <property type="entry name" value="GlpK"/>
    <property type="match status" value="1"/>
</dbReference>
<evidence type="ECO:0000256" key="2">
    <source>
        <dbReference type="ARBA" id="ARBA00022679"/>
    </source>
</evidence>
<dbReference type="EC" id="2.7.1.17" evidence="6 7"/>
<name>A0A060DQB2_9PROT</name>
<evidence type="ECO:0000313" key="11">
    <source>
        <dbReference type="EMBL" id="PNQ99907.1"/>
    </source>
</evidence>
<evidence type="ECO:0000256" key="6">
    <source>
        <dbReference type="HAMAP-Rule" id="MF_02220"/>
    </source>
</evidence>
<dbReference type="AlphaFoldDB" id="A0A060DQB2"/>
<evidence type="ECO:0000256" key="5">
    <source>
        <dbReference type="ARBA" id="ARBA00022840"/>
    </source>
</evidence>
<dbReference type="InterPro" id="IPR000577">
    <property type="entry name" value="Carb_kinase_FGGY"/>
</dbReference>
<dbReference type="RefSeq" id="WP_040137706.1">
    <property type="nucleotide sequence ID" value="NZ_CP007796.1"/>
</dbReference>
<dbReference type="NCBIfam" id="TIGR01312">
    <property type="entry name" value="XylB"/>
    <property type="match status" value="1"/>
</dbReference>
<dbReference type="HAMAP" id="MF_02220">
    <property type="entry name" value="XylB"/>
    <property type="match status" value="1"/>
</dbReference>
<dbReference type="SUPFAM" id="SSF53067">
    <property type="entry name" value="Actin-like ATPase domain"/>
    <property type="match status" value="2"/>
</dbReference>
<evidence type="ECO:0000259" key="8">
    <source>
        <dbReference type="Pfam" id="PF00370"/>
    </source>
</evidence>
<dbReference type="PANTHER" id="PTHR43095:SF6">
    <property type="entry name" value="XYLULOSE KINASE"/>
    <property type="match status" value="1"/>
</dbReference>
<reference evidence="11 13" key="2">
    <citation type="submission" date="2018-01" db="EMBL/GenBank/DDBJ databases">
        <title>Whole genome sequence of Azospirillum brasilense REC3 isolated from strawberry roots.</title>
        <authorList>
            <person name="Fontana C.A."/>
            <person name="Salazar S.M."/>
            <person name="Bassi D."/>
            <person name="Puglisi E."/>
            <person name="Lovaisa N.C."/>
            <person name="Toffoli L.M."/>
            <person name="Pedraza R."/>
            <person name="Cocconcelli P.S."/>
        </authorList>
    </citation>
    <scope>NUCLEOTIDE SEQUENCE [LARGE SCALE GENOMIC DNA]</scope>
    <source>
        <strain evidence="11 13">REC3</strain>
        <plasmid evidence="11">p2unnamed</plasmid>
    </source>
</reference>
<dbReference type="CDD" id="cd07808">
    <property type="entry name" value="ASKHA_NBD_FGGY_EcXK-like"/>
    <property type="match status" value="1"/>
</dbReference>
<dbReference type="InterPro" id="IPR006000">
    <property type="entry name" value="Xylulokinase"/>
</dbReference>
<accession>A0A2K1G560</accession>
<dbReference type="GO" id="GO:0004856">
    <property type="term" value="F:D-xylulokinase activity"/>
    <property type="evidence" value="ECO:0007669"/>
    <property type="project" value="UniProtKB-UniRule"/>
</dbReference>
<dbReference type="EMBL" id="POWG01000004">
    <property type="protein sequence ID" value="PNQ99907.1"/>
    <property type="molecule type" value="Genomic_DNA"/>
</dbReference>
<dbReference type="Proteomes" id="UP000236268">
    <property type="component" value="Unassembled WGS sequence"/>
</dbReference>
<feature type="site" description="Important for activity" evidence="6">
    <location>
        <position position="6"/>
    </location>
</feature>
<dbReference type="Proteomes" id="UP000027186">
    <property type="component" value="Plasmid AbAZ39_p3"/>
</dbReference>
<keyword evidence="3 6" id="KW-0547">Nucleotide-binding</keyword>
<keyword evidence="5 6" id="KW-0067">ATP-binding</keyword>
<keyword evidence="10" id="KW-0614">Plasmid</keyword>
<feature type="domain" description="Carbohydrate kinase FGGY C-terminal" evidence="9">
    <location>
        <begin position="253"/>
        <end position="438"/>
    </location>
</feature>
<accession>A0A060DQB2</accession>
<evidence type="ECO:0000313" key="10">
    <source>
        <dbReference type="EMBL" id="AIB16051.1"/>
    </source>
</evidence>
<keyword evidence="6 7" id="KW-0119">Carbohydrate metabolism</keyword>
<protein>
    <recommendedName>
        <fullName evidence="6 7">Xylulose kinase</fullName>
        <shortName evidence="6 7">Xylulokinase</shortName>
        <ecNumber evidence="6 7">2.7.1.17</ecNumber>
    </recommendedName>
</protein>
<comment type="similarity">
    <text evidence="1 6 7">Belongs to the FGGY kinase family.</text>
</comment>
<dbReference type="InterPro" id="IPR050406">
    <property type="entry name" value="FGGY_Carb_Kinase"/>
</dbReference>
<dbReference type="GO" id="GO:0042732">
    <property type="term" value="P:D-xylose metabolic process"/>
    <property type="evidence" value="ECO:0007669"/>
    <property type="project" value="UniProtKB-KW"/>
</dbReference>
<dbReference type="InterPro" id="IPR043129">
    <property type="entry name" value="ATPase_NBD"/>
</dbReference>
<keyword evidence="6 7" id="KW-0859">Xylose metabolism</keyword>
<feature type="binding site" evidence="6">
    <location>
        <begin position="79"/>
        <end position="80"/>
    </location>
    <ligand>
        <name>substrate</name>
    </ligand>
</feature>
<reference evidence="10 12" key="1">
    <citation type="journal article" date="2014" name="Genome Announc.">
        <title>Complete Genome Sequence of the Model Rhizosphere Strain Azospirillum brasilense Az39, Successfully Applied in Agriculture.</title>
        <authorList>
            <person name="Rivera D."/>
            <person name="Revale S."/>
            <person name="Molina R."/>
            <person name="Gualpa J."/>
            <person name="Puente M."/>
            <person name="Maroniche G."/>
            <person name="Paris G."/>
            <person name="Baker D."/>
            <person name="Clavijo B."/>
            <person name="McLay K."/>
            <person name="Spaepen S."/>
            <person name="Perticari A."/>
            <person name="Vazquez M."/>
            <person name="Wisniewski-Dye F."/>
            <person name="Watkins C."/>
            <person name="Martinez-Abarca F."/>
            <person name="Vanderleyden J."/>
            <person name="Cassan F."/>
        </authorList>
    </citation>
    <scope>NUCLEOTIDE SEQUENCE [LARGE SCALE GENOMIC DNA]</scope>
    <source>
        <strain evidence="10 12">Az39</strain>
        <plasmid evidence="10">AbAZ39_p3</plasmid>
    </source>
</reference>
<gene>
    <name evidence="6 7 11" type="primary">xylB</name>
    <name evidence="10" type="ORF">ABAZ39_29800</name>
    <name evidence="11" type="ORF">C1S70_05985</name>
</gene>
<keyword evidence="4 6" id="KW-0418">Kinase</keyword>
<dbReference type="PANTHER" id="PTHR43095">
    <property type="entry name" value="SUGAR KINASE"/>
    <property type="match status" value="1"/>
</dbReference>
<dbReference type="Gene3D" id="3.30.420.40">
    <property type="match status" value="2"/>
</dbReference>
<dbReference type="InterPro" id="IPR018484">
    <property type="entry name" value="FGGY_N"/>
</dbReference>
<dbReference type="GO" id="GO:0005998">
    <property type="term" value="P:xylulose catabolic process"/>
    <property type="evidence" value="ECO:0007669"/>
    <property type="project" value="UniProtKB-UniRule"/>
</dbReference>
<sequence>MYLGIDLGTSGVKAVLVDAAQRLVGQSTAPLEVSRPHPLWSEQDPEDWWAATGRAVAGLRAAYPAAMAAVRGIGLSGQMHGATLLDNGDRVLRPAILWNDGRSGAECAELERRAPNLRAIAGNRAMPGFTAPKLLWVAAHEPERFKEVAKVLLPKDWLRLRITGDHASDLSDSAGTLWLDVGRRAWSDELLAATGLGEAHMPKLYEGCQPTGALRAEVAADWGVPAGTVVAAGAGDNAAGAVGVGVVAPGSAFLSLGTSGVLFVSGDRFAPNPERGVHAFCHALPGRWHQMSVMLSAASCLSFAARLTGAADEAALLREAEAYGGDSNAPVFLPYLSGERTPHNDPHAKGVVFGLTHDTDRGALARAVLEGVAFAFADGLDALEEAGGRVERFLVIGGGARSALWGRILASALARPLDYPAGGEVGPAFGAARLARLAVTGEDPETVCRPLEIRHTVEPDPALAAALAPRRRLFRRLYGDLSAAFREADGA</sequence>
<dbReference type="Pfam" id="PF00370">
    <property type="entry name" value="FGGY_N"/>
    <property type="match status" value="1"/>
</dbReference>
<evidence type="ECO:0000256" key="7">
    <source>
        <dbReference type="RuleBase" id="RU364073"/>
    </source>
</evidence>
<organism evidence="10 12">
    <name type="scientific">Azospirillum argentinense</name>
    <dbReference type="NCBI Taxonomy" id="2970906"/>
    <lineage>
        <taxon>Bacteria</taxon>
        <taxon>Pseudomonadati</taxon>
        <taxon>Pseudomonadota</taxon>
        <taxon>Alphaproteobacteria</taxon>
        <taxon>Rhodospirillales</taxon>
        <taxon>Azospirillaceae</taxon>
        <taxon>Azospirillum</taxon>
    </lineage>
</organism>
<geneLocation type="plasmid" evidence="10 12">
    <name>AbAZ39_p3</name>
</geneLocation>
<comment type="catalytic activity">
    <reaction evidence="6 7">
        <text>D-xylulose + ATP = D-xylulose 5-phosphate + ADP + H(+)</text>
        <dbReference type="Rhea" id="RHEA:10964"/>
        <dbReference type="ChEBI" id="CHEBI:15378"/>
        <dbReference type="ChEBI" id="CHEBI:17140"/>
        <dbReference type="ChEBI" id="CHEBI:30616"/>
        <dbReference type="ChEBI" id="CHEBI:57737"/>
        <dbReference type="ChEBI" id="CHEBI:456216"/>
        <dbReference type="EC" id="2.7.1.17"/>
    </reaction>
</comment>
<dbReference type="EMBL" id="CP007796">
    <property type="protein sequence ID" value="AIB16051.1"/>
    <property type="molecule type" value="Genomic_DNA"/>
</dbReference>
<dbReference type="KEGG" id="abq:ABAZ39_29800"/>
<evidence type="ECO:0000313" key="13">
    <source>
        <dbReference type="Proteomes" id="UP000236268"/>
    </source>
</evidence>
<feature type="domain" description="Carbohydrate kinase FGGY N-terminal" evidence="8">
    <location>
        <begin position="1"/>
        <end position="243"/>
    </location>
</feature>
<dbReference type="Pfam" id="PF02782">
    <property type="entry name" value="FGGY_C"/>
    <property type="match status" value="1"/>
</dbReference>
<evidence type="ECO:0000259" key="9">
    <source>
        <dbReference type="Pfam" id="PF02782"/>
    </source>
</evidence>
<geneLocation type="plasmid" evidence="11">
    <name>p2unnamed</name>
</geneLocation>